<organism evidence="1 2">
    <name type="scientific">Arthrobotrys conoides</name>
    <dbReference type="NCBI Taxonomy" id="74498"/>
    <lineage>
        <taxon>Eukaryota</taxon>
        <taxon>Fungi</taxon>
        <taxon>Dikarya</taxon>
        <taxon>Ascomycota</taxon>
        <taxon>Pezizomycotina</taxon>
        <taxon>Orbiliomycetes</taxon>
        <taxon>Orbiliales</taxon>
        <taxon>Orbiliaceae</taxon>
        <taxon>Arthrobotrys</taxon>
    </lineage>
</organism>
<reference evidence="1 2" key="1">
    <citation type="submission" date="2019-10" db="EMBL/GenBank/DDBJ databases">
        <authorList>
            <person name="Palmer J.M."/>
        </authorList>
    </citation>
    <scope>NUCLEOTIDE SEQUENCE [LARGE SCALE GENOMIC DNA]</scope>
    <source>
        <strain evidence="1 2">TWF506</strain>
    </source>
</reference>
<proteinExistence type="predicted"/>
<evidence type="ECO:0000313" key="2">
    <source>
        <dbReference type="Proteomes" id="UP001307849"/>
    </source>
</evidence>
<dbReference type="Proteomes" id="UP001307849">
    <property type="component" value="Unassembled WGS sequence"/>
</dbReference>
<keyword evidence="2" id="KW-1185">Reference proteome</keyword>
<protein>
    <recommendedName>
        <fullName evidence="3">Ricin B lectin domain-containing protein</fullName>
    </recommendedName>
</protein>
<dbReference type="Gene3D" id="2.80.10.50">
    <property type="match status" value="1"/>
</dbReference>
<evidence type="ECO:0000313" key="1">
    <source>
        <dbReference type="EMBL" id="KAK6510488.1"/>
    </source>
</evidence>
<name>A0AAN8PCN5_9PEZI</name>
<dbReference type="GO" id="GO:0004867">
    <property type="term" value="F:serine-type endopeptidase inhibitor activity"/>
    <property type="evidence" value="ECO:0007669"/>
    <property type="project" value="InterPro"/>
</dbReference>
<accession>A0AAN8PCN5</accession>
<comment type="caution">
    <text evidence="1">The sequence shown here is derived from an EMBL/GenBank/DDBJ whole genome shotgun (WGS) entry which is preliminary data.</text>
</comment>
<dbReference type="Pfam" id="PF16850">
    <property type="entry name" value="Inhibitor_I66"/>
    <property type="match status" value="1"/>
</dbReference>
<sequence length="143" mass="16034">MSLETGIYTIQSKSTQYHVGRFYIEDLSLRPKRVMSLSQNVGAKPPHWLIEKTGDTYRLKALDAYTAVLEGKLFAIHLSEPEPVDWVINAHPEQGDNVYSIETENGSGWTVVAGDENDPEAQIEIHPVHQDASNQLFTLVKLS</sequence>
<evidence type="ECO:0008006" key="3">
    <source>
        <dbReference type="Google" id="ProtNLM"/>
    </source>
</evidence>
<dbReference type="AlphaFoldDB" id="A0AAN8PCN5"/>
<dbReference type="InterPro" id="IPR031755">
    <property type="entry name" value="Inhibitor_I66"/>
</dbReference>
<dbReference type="CDD" id="cd23428">
    <property type="entry name" value="beta-trefoil_Ricin_SPI"/>
    <property type="match status" value="1"/>
</dbReference>
<dbReference type="EMBL" id="JAVHJM010000007">
    <property type="protein sequence ID" value="KAK6510488.1"/>
    <property type="molecule type" value="Genomic_DNA"/>
</dbReference>
<gene>
    <name evidence="1" type="ORF">TWF506_009595</name>
</gene>